<reference evidence="2 3" key="1">
    <citation type="submission" date="2023-11" db="EMBL/GenBank/DDBJ databases">
        <title>Halocaridina rubra genome assembly.</title>
        <authorList>
            <person name="Smith C."/>
        </authorList>
    </citation>
    <scope>NUCLEOTIDE SEQUENCE [LARGE SCALE GENOMIC DNA]</scope>
    <source>
        <strain evidence="2">EP-1</strain>
        <tissue evidence="2">Whole</tissue>
    </source>
</reference>
<dbReference type="AlphaFoldDB" id="A0AAN8XF32"/>
<keyword evidence="3" id="KW-1185">Reference proteome</keyword>
<accession>A0AAN8XF32</accession>
<gene>
    <name evidence="2" type="ORF">SK128_007766</name>
</gene>
<comment type="caution">
    <text evidence="2">The sequence shown here is derived from an EMBL/GenBank/DDBJ whole genome shotgun (WGS) entry which is preliminary data.</text>
</comment>
<feature type="region of interest" description="Disordered" evidence="1">
    <location>
        <begin position="96"/>
        <end position="117"/>
    </location>
</feature>
<dbReference type="EMBL" id="JAXCGZ010008113">
    <property type="protein sequence ID" value="KAK7077945.1"/>
    <property type="molecule type" value="Genomic_DNA"/>
</dbReference>
<evidence type="ECO:0000313" key="2">
    <source>
        <dbReference type="EMBL" id="KAK7077945.1"/>
    </source>
</evidence>
<dbReference type="Proteomes" id="UP001381693">
    <property type="component" value="Unassembled WGS sequence"/>
</dbReference>
<evidence type="ECO:0000313" key="3">
    <source>
        <dbReference type="Proteomes" id="UP001381693"/>
    </source>
</evidence>
<protein>
    <submittedName>
        <fullName evidence="2">Uncharacterized protein</fullName>
    </submittedName>
</protein>
<proteinExistence type="predicted"/>
<sequence>MRDMFARRYKKQKALKKVENGLLNNAIKKAWPIQISTTDKFLRLFTNTTEIIVRRNGTPRMIKSGFKMIHEFSQRDAYGVSYEGIQSLNKRETKYHNEYSNSGDDSILAISKGEKTD</sequence>
<organism evidence="2 3">
    <name type="scientific">Halocaridina rubra</name>
    <name type="common">Hawaiian red shrimp</name>
    <dbReference type="NCBI Taxonomy" id="373956"/>
    <lineage>
        <taxon>Eukaryota</taxon>
        <taxon>Metazoa</taxon>
        <taxon>Ecdysozoa</taxon>
        <taxon>Arthropoda</taxon>
        <taxon>Crustacea</taxon>
        <taxon>Multicrustacea</taxon>
        <taxon>Malacostraca</taxon>
        <taxon>Eumalacostraca</taxon>
        <taxon>Eucarida</taxon>
        <taxon>Decapoda</taxon>
        <taxon>Pleocyemata</taxon>
        <taxon>Caridea</taxon>
        <taxon>Atyoidea</taxon>
        <taxon>Atyidae</taxon>
        <taxon>Halocaridina</taxon>
    </lineage>
</organism>
<evidence type="ECO:0000256" key="1">
    <source>
        <dbReference type="SAM" id="MobiDB-lite"/>
    </source>
</evidence>
<name>A0AAN8XF32_HALRR</name>